<dbReference type="PATRIC" id="fig|693.5.peg.1148"/>
<feature type="transmembrane region" description="Helical" evidence="3">
    <location>
        <begin position="13"/>
        <end position="34"/>
    </location>
</feature>
<dbReference type="Pfam" id="PF17152">
    <property type="entry name" value="CHASE8"/>
    <property type="match status" value="1"/>
</dbReference>
<dbReference type="InterPro" id="IPR029787">
    <property type="entry name" value="Nucleotide_cyclase"/>
</dbReference>
<dbReference type="OrthoDB" id="9812260at2"/>
<dbReference type="PANTHER" id="PTHR46663">
    <property type="entry name" value="DIGUANYLATE CYCLASE DGCT-RELATED"/>
    <property type="match status" value="1"/>
</dbReference>
<dbReference type="Proteomes" id="UP000037515">
    <property type="component" value="Unassembled WGS sequence"/>
</dbReference>
<dbReference type="STRING" id="693.AKJ17_05640"/>
<dbReference type="Gene3D" id="3.30.70.270">
    <property type="match status" value="1"/>
</dbReference>
<dbReference type="GO" id="GO:0016020">
    <property type="term" value="C:membrane"/>
    <property type="evidence" value="ECO:0007669"/>
    <property type="project" value="InterPro"/>
</dbReference>
<evidence type="ECO:0000259" key="5">
    <source>
        <dbReference type="PROSITE" id="PS50885"/>
    </source>
</evidence>
<dbReference type="RefSeq" id="WP_053394802.1">
    <property type="nucleotide sequence ID" value="NZ_LHPJ01000005.1"/>
</dbReference>
<dbReference type="InterPro" id="IPR052163">
    <property type="entry name" value="DGC-Regulatory_Protein"/>
</dbReference>
<feature type="coiled-coil region" evidence="2">
    <location>
        <begin position="230"/>
        <end position="264"/>
    </location>
</feature>
<dbReference type="InterPro" id="IPR000160">
    <property type="entry name" value="GGDEF_dom"/>
</dbReference>
<dbReference type="Pfam" id="PF13426">
    <property type="entry name" value="PAS_9"/>
    <property type="match status" value="2"/>
</dbReference>
<dbReference type="Pfam" id="PF00990">
    <property type="entry name" value="GGDEF"/>
    <property type="match status" value="1"/>
</dbReference>
<dbReference type="PROSITE" id="PS50112">
    <property type="entry name" value="PAS"/>
    <property type="match status" value="1"/>
</dbReference>
<reference evidence="8" key="1">
    <citation type="submission" date="2015-08" db="EMBL/GenBank/DDBJ databases">
        <title>Vibrio galatheae sp. nov., a novel member of the Vibrionaceae family isolated from the Solomon Islands.</title>
        <authorList>
            <person name="Giubergia S."/>
            <person name="Machado H."/>
            <person name="Mateiu R.V."/>
            <person name="Gram L."/>
        </authorList>
    </citation>
    <scope>NUCLEOTIDE SEQUENCE [LARGE SCALE GENOMIC DNA]</scope>
    <source>
        <strain evidence="8">DSM 19584</strain>
    </source>
</reference>
<comment type="caution">
    <text evidence="7">The sequence shown here is derived from an EMBL/GenBank/DDBJ whole genome shotgun (WGS) entry which is preliminary data.</text>
</comment>
<gene>
    <name evidence="7" type="ORF">AKJ17_05640</name>
</gene>
<dbReference type="FunFam" id="3.30.70.270:FF:000001">
    <property type="entry name" value="Diguanylate cyclase domain protein"/>
    <property type="match status" value="1"/>
</dbReference>
<evidence type="ECO:0000256" key="1">
    <source>
        <dbReference type="ARBA" id="ARBA00001946"/>
    </source>
</evidence>
<evidence type="ECO:0000256" key="2">
    <source>
        <dbReference type="SAM" id="Coils"/>
    </source>
</evidence>
<sequence>MTFLNNLSLKNKLILPIIIFTGIIFISSQGYAFFNAFETQRENLVNRVTVLANGVAYNLQAAILFNDSHSAAELLDAFSADKDVIQVQLYDDNEQLFATYEREGVDVSQLPLGYSEFLDSQWLHADQNILLQVPVRVETEVIATLRLVISKDSFKTIYSAVLNNSMIFLLQLVLAGSVLYILVDKFILEPVYSLNIGMHSFINRKQQNLNITPASNDEIGALVRAFNTMLDRLSQRDKQVAYTLDKLEEEKSFANEVVEAVQHALVVVDQSGVIIHSNAASCDVFRCTQAGLKGTNLTKLIDSENNFALTALSRGQDFTDKQVWTTNAIGQPQLLQVSFTVLSMRHQFLFTIQDITEVEAALRRQRIAAGVFENSQDGLLVTNSDDVITMVNPSMSRMLGYSQETLLGKKPEDVFEWQQFRSLMPTIKESVTQYGQWQGEIWEKHLFGHKVPMFAKVSMINREEGTKFDYVYILSDLSSVKEMERLEYLAHHDSLTGLANRAQLYSVLDSTLKDEREARNGLALLYLDLDGFKLVNDTHGHDAGDEVLKCVAERLLSQVRSQDLVARLSGDEFVILLKRADRESLPPLADRLIDLIQKDIMYRGNPVNVGASIGVHYVDDRSVDMDDILKAADTAMYKAKHLGKCQFVLSEHA</sequence>
<keyword evidence="8" id="KW-1185">Reference proteome</keyword>
<evidence type="ECO:0000259" key="6">
    <source>
        <dbReference type="PROSITE" id="PS50887"/>
    </source>
</evidence>
<feature type="transmembrane region" description="Helical" evidence="3">
    <location>
        <begin position="161"/>
        <end position="183"/>
    </location>
</feature>
<protein>
    <submittedName>
        <fullName evidence="7">Diguanylate cyclase</fullName>
    </submittedName>
</protein>
<dbReference type="GO" id="GO:0007165">
    <property type="term" value="P:signal transduction"/>
    <property type="evidence" value="ECO:0007669"/>
    <property type="project" value="InterPro"/>
</dbReference>
<organism evidence="7 8">
    <name type="scientific">Vibrio nereis</name>
    <dbReference type="NCBI Taxonomy" id="693"/>
    <lineage>
        <taxon>Bacteria</taxon>
        <taxon>Pseudomonadati</taxon>
        <taxon>Pseudomonadota</taxon>
        <taxon>Gammaproteobacteria</taxon>
        <taxon>Vibrionales</taxon>
        <taxon>Vibrionaceae</taxon>
        <taxon>Vibrio</taxon>
    </lineage>
</organism>
<evidence type="ECO:0000313" key="8">
    <source>
        <dbReference type="Proteomes" id="UP000037515"/>
    </source>
</evidence>
<evidence type="ECO:0000256" key="3">
    <source>
        <dbReference type="SAM" id="Phobius"/>
    </source>
</evidence>
<dbReference type="Pfam" id="PF00672">
    <property type="entry name" value="HAMP"/>
    <property type="match status" value="1"/>
</dbReference>
<dbReference type="InterPro" id="IPR033417">
    <property type="entry name" value="CHASE8"/>
</dbReference>
<dbReference type="PROSITE" id="PS50887">
    <property type="entry name" value="GGDEF"/>
    <property type="match status" value="1"/>
</dbReference>
<feature type="domain" description="HAMP" evidence="5">
    <location>
        <begin position="211"/>
        <end position="238"/>
    </location>
</feature>
<dbReference type="NCBIfam" id="TIGR00229">
    <property type="entry name" value="sensory_box"/>
    <property type="match status" value="1"/>
</dbReference>
<dbReference type="GO" id="GO:0003824">
    <property type="term" value="F:catalytic activity"/>
    <property type="evidence" value="ECO:0007669"/>
    <property type="project" value="UniProtKB-ARBA"/>
</dbReference>
<dbReference type="CDD" id="cd01949">
    <property type="entry name" value="GGDEF"/>
    <property type="match status" value="1"/>
</dbReference>
<dbReference type="Gene3D" id="6.10.340.10">
    <property type="match status" value="1"/>
</dbReference>
<feature type="domain" description="PAS" evidence="4">
    <location>
        <begin position="364"/>
        <end position="409"/>
    </location>
</feature>
<keyword evidence="3" id="KW-1133">Transmembrane helix</keyword>
<dbReference type="InterPro" id="IPR000014">
    <property type="entry name" value="PAS"/>
</dbReference>
<keyword evidence="2" id="KW-0175">Coiled coil</keyword>
<dbReference type="Gene3D" id="3.30.450.20">
    <property type="entry name" value="PAS domain"/>
    <property type="match status" value="2"/>
</dbReference>
<comment type="cofactor">
    <cofactor evidence="1">
        <name>Mg(2+)</name>
        <dbReference type="ChEBI" id="CHEBI:18420"/>
    </cofactor>
</comment>
<keyword evidence="3" id="KW-0812">Transmembrane</keyword>
<dbReference type="InterPro" id="IPR003660">
    <property type="entry name" value="HAMP_dom"/>
</dbReference>
<dbReference type="SUPFAM" id="SSF55073">
    <property type="entry name" value="Nucleotide cyclase"/>
    <property type="match status" value="1"/>
</dbReference>
<dbReference type="CDD" id="cd06225">
    <property type="entry name" value="HAMP"/>
    <property type="match status" value="1"/>
</dbReference>
<evidence type="ECO:0000259" key="4">
    <source>
        <dbReference type="PROSITE" id="PS50112"/>
    </source>
</evidence>
<accession>A0A0M0HS03</accession>
<dbReference type="InterPro" id="IPR035965">
    <property type="entry name" value="PAS-like_dom_sf"/>
</dbReference>
<dbReference type="SMART" id="SM00091">
    <property type="entry name" value="PAS"/>
    <property type="match status" value="2"/>
</dbReference>
<dbReference type="PROSITE" id="PS50885">
    <property type="entry name" value="HAMP"/>
    <property type="match status" value="1"/>
</dbReference>
<dbReference type="NCBIfam" id="TIGR00254">
    <property type="entry name" value="GGDEF"/>
    <property type="match status" value="1"/>
</dbReference>
<dbReference type="SMART" id="SM00267">
    <property type="entry name" value="GGDEF"/>
    <property type="match status" value="1"/>
</dbReference>
<dbReference type="CDD" id="cd00130">
    <property type="entry name" value="PAS"/>
    <property type="match status" value="2"/>
</dbReference>
<dbReference type="InterPro" id="IPR043128">
    <property type="entry name" value="Rev_trsase/Diguanyl_cyclase"/>
</dbReference>
<name>A0A0M0HS03_VIBNE</name>
<evidence type="ECO:0000313" key="7">
    <source>
        <dbReference type="EMBL" id="KOO04388.1"/>
    </source>
</evidence>
<dbReference type="SUPFAM" id="SSF55785">
    <property type="entry name" value="PYP-like sensor domain (PAS domain)"/>
    <property type="match status" value="2"/>
</dbReference>
<feature type="domain" description="GGDEF" evidence="6">
    <location>
        <begin position="520"/>
        <end position="652"/>
    </location>
</feature>
<keyword evidence="3" id="KW-0472">Membrane</keyword>
<dbReference type="AlphaFoldDB" id="A0A0M0HS03"/>
<dbReference type="PANTHER" id="PTHR46663:SF3">
    <property type="entry name" value="SLL0267 PROTEIN"/>
    <property type="match status" value="1"/>
</dbReference>
<dbReference type="EMBL" id="LHPJ01000005">
    <property type="protein sequence ID" value="KOO04388.1"/>
    <property type="molecule type" value="Genomic_DNA"/>
</dbReference>
<proteinExistence type="predicted"/>